<feature type="transmembrane region" description="Helical" evidence="5">
    <location>
        <begin position="176"/>
        <end position="195"/>
    </location>
</feature>
<protein>
    <recommendedName>
        <fullName evidence="6">Ferric oxidoreductase domain-containing protein</fullName>
    </recommendedName>
</protein>
<keyword evidence="2 5" id="KW-0812">Transmembrane</keyword>
<feature type="transmembrane region" description="Helical" evidence="5">
    <location>
        <begin position="12"/>
        <end position="30"/>
    </location>
</feature>
<feature type="transmembrane region" description="Helical" evidence="5">
    <location>
        <begin position="138"/>
        <end position="156"/>
    </location>
</feature>
<feature type="transmembrane region" description="Helical" evidence="5">
    <location>
        <begin position="78"/>
        <end position="95"/>
    </location>
</feature>
<evidence type="ECO:0000256" key="5">
    <source>
        <dbReference type="SAM" id="Phobius"/>
    </source>
</evidence>
<evidence type="ECO:0000256" key="4">
    <source>
        <dbReference type="ARBA" id="ARBA00023136"/>
    </source>
</evidence>
<comment type="caution">
    <text evidence="7">The sequence shown here is derived from an EMBL/GenBank/DDBJ whole genome shotgun (WGS) entry which is preliminary data.</text>
</comment>
<feature type="transmembrane region" description="Helical" evidence="5">
    <location>
        <begin position="36"/>
        <end position="58"/>
    </location>
</feature>
<dbReference type="Pfam" id="PF01794">
    <property type="entry name" value="Ferric_reduct"/>
    <property type="match status" value="1"/>
</dbReference>
<evidence type="ECO:0000256" key="1">
    <source>
        <dbReference type="ARBA" id="ARBA00004141"/>
    </source>
</evidence>
<feature type="transmembrane region" description="Helical" evidence="5">
    <location>
        <begin position="101"/>
        <end position="117"/>
    </location>
</feature>
<reference evidence="7 8" key="1">
    <citation type="journal article" date="2016" name="Nat. Commun.">
        <title>Thousands of microbial genomes shed light on interconnected biogeochemical processes in an aquifer system.</title>
        <authorList>
            <person name="Anantharaman K."/>
            <person name="Brown C.T."/>
            <person name="Hug L.A."/>
            <person name="Sharon I."/>
            <person name="Castelle C.J."/>
            <person name="Probst A.J."/>
            <person name="Thomas B.C."/>
            <person name="Singh A."/>
            <person name="Wilkins M.J."/>
            <person name="Karaoz U."/>
            <person name="Brodie E.L."/>
            <person name="Williams K.H."/>
            <person name="Hubbard S.S."/>
            <person name="Banfield J.F."/>
        </authorList>
    </citation>
    <scope>NUCLEOTIDE SEQUENCE [LARGE SCALE GENOMIC DNA]</scope>
</reference>
<evidence type="ECO:0000256" key="3">
    <source>
        <dbReference type="ARBA" id="ARBA00022989"/>
    </source>
</evidence>
<keyword evidence="3 5" id="KW-1133">Transmembrane helix</keyword>
<dbReference type="Proteomes" id="UP000177360">
    <property type="component" value="Unassembled WGS sequence"/>
</dbReference>
<dbReference type="AlphaFoldDB" id="A0A1G2E189"/>
<evidence type="ECO:0000313" key="7">
    <source>
        <dbReference type="EMBL" id="OGZ19593.1"/>
    </source>
</evidence>
<accession>A0A1G2E189</accession>
<name>A0A1G2E189_9BACT</name>
<feature type="domain" description="Ferric oxidoreductase" evidence="6">
    <location>
        <begin position="48"/>
        <end position="133"/>
    </location>
</feature>
<dbReference type="InterPro" id="IPR013130">
    <property type="entry name" value="Fe3_Rdtase_TM_dom"/>
</dbReference>
<evidence type="ECO:0000313" key="8">
    <source>
        <dbReference type="Proteomes" id="UP000177360"/>
    </source>
</evidence>
<sequence>MINKEQIRQYFRAFLLALVILAVFSLYLFLRRGYFNLLILNKSIASTSLVLLGAILLIGPFSRFYNRFDKWLIYRREIGIAAFLLALAHSIISYSGRTSPALLWGMISLAILALLFFTSHKFVESRMSRRFWVEFQSWGIRLGALFAFWHLTILKYSSWLKWISLERDQKLVLPDLPPASLIGALFIGFVAITRFAEILGVKTARKIFEISFIVLIFAIIALFFLDL</sequence>
<proteinExistence type="predicted"/>
<dbReference type="EMBL" id="MHLZ01000026">
    <property type="protein sequence ID" value="OGZ19593.1"/>
    <property type="molecule type" value="Genomic_DNA"/>
</dbReference>
<gene>
    <name evidence="7" type="ORF">A2626_00590</name>
</gene>
<evidence type="ECO:0000259" key="6">
    <source>
        <dbReference type="Pfam" id="PF01794"/>
    </source>
</evidence>
<keyword evidence="4 5" id="KW-0472">Membrane</keyword>
<feature type="transmembrane region" description="Helical" evidence="5">
    <location>
        <begin position="207"/>
        <end position="225"/>
    </location>
</feature>
<dbReference type="GO" id="GO:0016020">
    <property type="term" value="C:membrane"/>
    <property type="evidence" value="ECO:0007669"/>
    <property type="project" value="UniProtKB-SubCell"/>
</dbReference>
<organism evidence="7 8">
    <name type="scientific">Candidatus Nealsonbacteria bacterium RIFCSPHIGHO2_01_FULL_38_55</name>
    <dbReference type="NCBI Taxonomy" id="1801664"/>
    <lineage>
        <taxon>Bacteria</taxon>
        <taxon>Candidatus Nealsoniibacteriota</taxon>
    </lineage>
</organism>
<comment type="subcellular location">
    <subcellularLocation>
        <location evidence="1">Membrane</location>
        <topology evidence="1">Multi-pass membrane protein</topology>
    </subcellularLocation>
</comment>
<evidence type="ECO:0000256" key="2">
    <source>
        <dbReference type="ARBA" id="ARBA00022692"/>
    </source>
</evidence>